<dbReference type="InterPro" id="IPR008991">
    <property type="entry name" value="Translation_prot_SH3-like_sf"/>
</dbReference>
<dbReference type="InterPro" id="IPR014722">
    <property type="entry name" value="Rib_uL2_dom2"/>
</dbReference>
<name>A0A8J2X162_9STRA</name>
<comment type="caution">
    <text evidence="10">The sequence shown here is derived from an EMBL/GenBank/DDBJ whole genome shotgun (WGS) entry which is preliminary data.</text>
</comment>
<dbReference type="CDD" id="cd09891">
    <property type="entry name" value="NGN_Bact_1"/>
    <property type="match status" value="1"/>
</dbReference>
<evidence type="ECO:0000256" key="1">
    <source>
        <dbReference type="ARBA" id="ARBA00004229"/>
    </source>
</evidence>
<sequence>MRRAAALAMLCVTTALIPPLAKPIARRRAVPVDIETSDRSDWYILQCYVGNELWCGETLKEILSYPENAEAKSRVDEILVPTEKVASTRGKKVYHKDRIIYPGYVFVKWRPDQNSWAVLTKVPKVANFVGDDKGMRNGIGDVVVGYKGAVTPTPLTEREVQGMLKIHQEGQDVGLDSIVDNYALGDIVAVVKGDLTGERGLIRSVKNDQLIIRLTGGTSAFDVPLDPDQVRLLTPEEIAQMEQAEELAQARADAAAREAAEREARRSGEADYGRGDAGLASRRQRRADRKEQDVYDVDDGAGRAARRSRWDTMAEASAREGALGFGSAVDRDLDEDEYTTAEDDPDDALLGQPSEADDAFFDSLFASMGDDEKPKKEKSRKAEAASDDDLLRSLLSDDSEDFEEDEDESFASFLGSDEDDLGDEDDAELLSILGIGGDDAPPAVPVATTDYDAMKVPELKALLKERGLKVGGKKADLVARLREAA</sequence>
<keyword evidence="6" id="KW-0804">Transcription</keyword>
<dbReference type="SUPFAM" id="SSF68906">
    <property type="entry name" value="SAP domain"/>
    <property type="match status" value="1"/>
</dbReference>
<dbReference type="EMBL" id="CAKKNE010000004">
    <property type="protein sequence ID" value="CAH0374425.1"/>
    <property type="molecule type" value="Genomic_DNA"/>
</dbReference>
<dbReference type="InterPro" id="IPR003034">
    <property type="entry name" value="SAP_dom"/>
</dbReference>
<keyword evidence="2" id="KW-0150">Chloroplast</keyword>
<dbReference type="Pfam" id="PF02037">
    <property type="entry name" value="SAP"/>
    <property type="match status" value="1"/>
</dbReference>
<dbReference type="SUPFAM" id="SSF50104">
    <property type="entry name" value="Translation proteins SH3-like domain"/>
    <property type="match status" value="1"/>
</dbReference>
<evidence type="ECO:0000256" key="2">
    <source>
        <dbReference type="ARBA" id="ARBA00022528"/>
    </source>
</evidence>
<dbReference type="SMART" id="SM00513">
    <property type="entry name" value="SAP"/>
    <property type="match status" value="1"/>
</dbReference>
<reference evidence="10" key="1">
    <citation type="submission" date="2021-11" db="EMBL/GenBank/DDBJ databases">
        <authorList>
            <consortium name="Genoscope - CEA"/>
            <person name="William W."/>
        </authorList>
    </citation>
    <scope>NUCLEOTIDE SEQUENCE</scope>
</reference>
<organism evidence="10 11">
    <name type="scientific">Pelagomonas calceolata</name>
    <dbReference type="NCBI Taxonomy" id="35677"/>
    <lineage>
        <taxon>Eukaryota</taxon>
        <taxon>Sar</taxon>
        <taxon>Stramenopiles</taxon>
        <taxon>Ochrophyta</taxon>
        <taxon>Pelagophyceae</taxon>
        <taxon>Pelagomonadales</taxon>
        <taxon>Pelagomonadaceae</taxon>
        <taxon>Pelagomonas</taxon>
    </lineage>
</organism>
<feature type="compositionally biased region" description="Low complexity" evidence="7">
    <location>
        <begin position="244"/>
        <end position="253"/>
    </location>
</feature>
<dbReference type="PROSITE" id="PS50800">
    <property type="entry name" value="SAP"/>
    <property type="match status" value="1"/>
</dbReference>
<dbReference type="InterPro" id="IPR043425">
    <property type="entry name" value="NusG-like"/>
</dbReference>
<dbReference type="Proteomes" id="UP000789595">
    <property type="component" value="Unassembled WGS sequence"/>
</dbReference>
<feature type="signal peptide" evidence="8">
    <location>
        <begin position="1"/>
        <end position="21"/>
    </location>
</feature>
<evidence type="ECO:0000313" key="10">
    <source>
        <dbReference type="EMBL" id="CAH0374425.1"/>
    </source>
</evidence>
<dbReference type="InterPro" id="IPR036361">
    <property type="entry name" value="SAP_dom_sf"/>
</dbReference>
<dbReference type="AlphaFoldDB" id="A0A8J2X162"/>
<dbReference type="InterPro" id="IPR006645">
    <property type="entry name" value="NGN-like_dom"/>
</dbReference>
<keyword evidence="5" id="KW-0805">Transcription regulation</keyword>
<evidence type="ECO:0000256" key="6">
    <source>
        <dbReference type="ARBA" id="ARBA00023163"/>
    </source>
</evidence>
<proteinExistence type="predicted"/>
<feature type="chain" id="PRO_5035256467" description="SAP domain-containing protein" evidence="8">
    <location>
        <begin position="22"/>
        <end position="485"/>
    </location>
</feature>
<dbReference type="OrthoDB" id="445357at2759"/>
<dbReference type="Gene3D" id="3.30.70.940">
    <property type="entry name" value="NusG, N-terminal domain"/>
    <property type="match status" value="1"/>
</dbReference>
<feature type="domain" description="SAP" evidence="9">
    <location>
        <begin position="451"/>
        <end position="485"/>
    </location>
</feature>
<feature type="region of interest" description="Disordered" evidence="7">
    <location>
        <begin position="244"/>
        <end position="309"/>
    </location>
</feature>
<feature type="compositionally biased region" description="Basic and acidic residues" evidence="7">
    <location>
        <begin position="254"/>
        <end position="274"/>
    </location>
</feature>
<dbReference type="Pfam" id="PF02357">
    <property type="entry name" value="NusG"/>
    <property type="match status" value="1"/>
</dbReference>
<dbReference type="PANTHER" id="PTHR30265:SF4">
    <property type="entry name" value="KOW MOTIF FAMILY PROTEIN, EXPRESSED"/>
    <property type="match status" value="1"/>
</dbReference>
<dbReference type="GO" id="GO:0009507">
    <property type="term" value="C:chloroplast"/>
    <property type="evidence" value="ECO:0007669"/>
    <property type="project" value="UniProtKB-SubCell"/>
</dbReference>
<evidence type="ECO:0000256" key="7">
    <source>
        <dbReference type="SAM" id="MobiDB-lite"/>
    </source>
</evidence>
<dbReference type="InterPro" id="IPR036735">
    <property type="entry name" value="NGN_dom_sf"/>
</dbReference>
<feature type="region of interest" description="Disordered" evidence="7">
    <location>
        <begin position="360"/>
        <end position="424"/>
    </location>
</feature>
<dbReference type="GO" id="GO:0031564">
    <property type="term" value="P:transcription antitermination"/>
    <property type="evidence" value="ECO:0007669"/>
    <property type="project" value="UniProtKB-KW"/>
</dbReference>
<dbReference type="InterPro" id="IPR047050">
    <property type="entry name" value="NGN"/>
</dbReference>
<dbReference type="PANTHER" id="PTHR30265">
    <property type="entry name" value="RHO-INTERACTING TRANSCRIPTION TERMINATION FACTOR NUSG"/>
    <property type="match status" value="1"/>
</dbReference>
<evidence type="ECO:0000256" key="4">
    <source>
        <dbReference type="ARBA" id="ARBA00022814"/>
    </source>
</evidence>
<keyword evidence="4" id="KW-0889">Transcription antitermination</keyword>
<keyword evidence="11" id="KW-1185">Reference proteome</keyword>
<dbReference type="SUPFAM" id="SSF82679">
    <property type="entry name" value="N-utilization substance G protein NusG, N-terminal domain"/>
    <property type="match status" value="1"/>
</dbReference>
<evidence type="ECO:0000259" key="9">
    <source>
        <dbReference type="PROSITE" id="PS50800"/>
    </source>
</evidence>
<evidence type="ECO:0000256" key="3">
    <source>
        <dbReference type="ARBA" id="ARBA00022640"/>
    </source>
</evidence>
<dbReference type="Gene3D" id="2.30.30.30">
    <property type="match status" value="1"/>
</dbReference>
<evidence type="ECO:0000256" key="8">
    <source>
        <dbReference type="SAM" id="SignalP"/>
    </source>
</evidence>
<dbReference type="GO" id="GO:0006354">
    <property type="term" value="P:DNA-templated transcription elongation"/>
    <property type="evidence" value="ECO:0007669"/>
    <property type="project" value="InterPro"/>
</dbReference>
<comment type="subcellular location">
    <subcellularLocation>
        <location evidence="1">Plastid</location>
        <location evidence="1">Chloroplast</location>
    </subcellularLocation>
</comment>
<gene>
    <name evidence="10" type="ORF">PECAL_4P17040</name>
</gene>
<keyword evidence="3" id="KW-0934">Plastid</keyword>
<evidence type="ECO:0000256" key="5">
    <source>
        <dbReference type="ARBA" id="ARBA00023015"/>
    </source>
</evidence>
<feature type="compositionally biased region" description="Basic and acidic residues" evidence="7">
    <location>
        <begin position="370"/>
        <end position="384"/>
    </location>
</feature>
<feature type="compositionally biased region" description="Acidic residues" evidence="7">
    <location>
        <begin position="397"/>
        <end position="409"/>
    </location>
</feature>
<evidence type="ECO:0000313" key="11">
    <source>
        <dbReference type="Proteomes" id="UP000789595"/>
    </source>
</evidence>
<keyword evidence="8" id="KW-0732">Signal</keyword>
<dbReference type="SMART" id="SM00738">
    <property type="entry name" value="NGN"/>
    <property type="match status" value="1"/>
</dbReference>
<accession>A0A8J2X162</accession>
<dbReference type="Gene3D" id="1.10.720.30">
    <property type="entry name" value="SAP domain"/>
    <property type="match status" value="1"/>
</dbReference>
<protein>
    <recommendedName>
        <fullName evidence="9">SAP domain-containing protein</fullName>
    </recommendedName>
</protein>